<sequence>MCSPAGDMWVKTHGSDLDNLFKPSTNFGKSEAFLTSTATWTTGETENFMTFKLWAASEVVKSSIGSVLEPIIKTTLWTALMNKSFLEPGTIYPYQRLEPSWRPVTGDGKCKTIISNKASAAGKNFFITAFNKALPSNSFSSFFKLISNFSNKVGISSFLKFMMAENNLKIGSKTNMLKALSNGLPSASLSLLVHFLVFGLKHVTDVGDLVHQTSHLLYKENMLVIRSGGEIFLVVLCETSLNLFQIWD</sequence>
<dbReference type="EMBL" id="JAEUBG010005584">
    <property type="protein sequence ID" value="KAH3673767.1"/>
    <property type="molecule type" value="Genomic_DNA"/>
</dbReference>
<organism evidence="1 2">
    <name type="scientific">Wickerhamomyces pijperi</name>
    <name type="common">Yeast</name>
    <name type="synonym">Pichia pijperi</name>
    <dbReference type="NCBI Taxonomy" id="599730"/>
    <lineage>
        <taxon>Eukaryota</taxon>
        <taxon>Fungi</taxon>
        <taxon>Dikarya</taxon>
        <taxon>Ascomycota</taxon>
        <taxon>Saccharomycotina</taxon>
        <taxon>Saccharomycetes</taxon>
        <taxon>Phaffomycetales</taxon>
        <taxon>Wickerhamomycetaceae</taxon>
        <taxon>Wickerhamomyces</taxon>
    </lineage>
</organism>
<reference evidence="1" key="1">
    <citation type="journal article" date="2021" name="Open Biol.">
        <title>Shared evolutionary footprints suggest mitochondrial oxidative damage underlies multiple complex I losses in fungi.</title>
        <authorList>
            <person name="Schikora-Tamarit M.A."/>
            <person name="Marcet-Houben M."/>
            <person name="Nosek J."/>
            <person name="Gabaldon T."/>
        </authorList>
    </citation>
    <scope>NUCLEOTIDE SEQUENCE</scope>
    <source>
        <strain evidence="1">CBS2887</strain>
    </source>
</reference>
<evidence type="ECO:0000313" key="2">
    <source>
        <dbReference type="Proteomes" id="UP000774326"/>
    </source>
</evidence>
<gene>
    <name evidence="1" type="ORF">WICPIJ_009678</name>
</gene>
<keyword evidence="2" id="KW-1185">Reference proteome</keyword>
<dbReference type="Proteomes" id="UP000774326">
    <property type="component" value="Unassembled WGS sequence"/>
</dbReference>
<proteinExistence type="predicted"/>
<comment type="caution">
    <text evidence="1">The sequence shown here is derived from an EMBL/GenBank/DDBJ whole genome shotgun (WGS) entry which is preliminary data.</text>
</comment>
<accession>A0A9P8PLT4</accession>
<reference evidence="1" key="2">
    <citation type="submission" date="2021-01" db="EMBL/GenBank/DDBJ databases">
        <authorList>
            <person name="Schikora-Tamarit M.A."/>
        </authorList>
    </citation>
    <scope>NUCLEOTIDE SEQUENCE</scope>
    <source>
        <strain evidence="1">CBS2887</strain>
    </source>
</reference>
<evidence type="ECO:0000313" key="1">
    <source>
        <dbReference type="EMBL" id="KAH3673767.1"/>
    </source>
</evidence>
<dbReference type="AlphaFoldDB" id="A0A9P8PLT4"/>
<name>A0A9P8PLT4_WICPI</name>
<protein>
    <submittedName>
        <fullName evidence="1">Uncharacterized protein</fullName>
    </submittedName>
</protein>